<feature type="transmembrane region" description="Helical" evidence="1">
    <location>
        <begin position="61"/>
        <end position="79"/>
    </location>
</feature>
<name>A0A0R1JH96_9LACO</name>
<evidence type="ECO:0000313" key="3">
    <source>
        <dbReference type="EMBL" id="KRK70363.1"/>
    </source>
</evidence>
<dbReference type="EMBL" id="AZDJ01000032">
    <property type="protein sequence ID" value="KRK70363.1"/>
    <property type="molecule type" value="Genomic_DNA"/>
</dbReference>
<protein>
    <recommendedName>
        <fullName evidence="2">DUF1648 domain-containing protein</fullName>
    </recommendedName>
</protein>
<dbReference type="Pfam" id="PF07853">
    <property type="entry name" value="DUF1648"/>
    <property type="match status" value="1"/>
</dbReference>
<gene>
    <name evidence="3" type="ORF">FD02_GL000427</name>
</gene>
<sequence>MYISGRKEAWGMKRFRLYNYGAVVVSVVVTAVLMAVAPAHVVMHFNGAGAADSWSGRAGLLLEPVLLLVIALICDRVALLRRRRVGLESMPTVTFGEWRLVSFIGIVLVVFVLLQCYQVGLLR</sequence>
<accession>A0A0R1JH96</accession>
<keyword evidence="1" id="KW-1133">Transmembrane helix</keyword>
<dbReference type="InterPro" id="IPR012867">
    <property type="entry name" value="DUF1648"/>
</dbReference>
<feature type="transmembrane region" description="Helical" evidence="1">
    <location>
        <begin position="100"/>
        <end position="120"/>
    </location>
</feature>
<proteinExistence type="predicted"/>
<evidence type="ECO:0000259" key="2">
    <source>
        <dbReference type="Pfam" id="PF07853"/>
    </source>
</evidence>
<dbReference type="PATRIC" id="fig|1291734.4.peg.441"/>
<reference evidence="3 4" key="1">
    <citation type="journal article" date="2015" name="Genome Announc.">
        <title>Expanding the biotechnology potential of lactobacilli through comparative genomics of 213 strains and associated genera.</title>
        <authorList>
            <person name="Sun Z."/>
            <person name="Harris H.M."/>
            <person name="McCann A."/>
            <person name="Guo C."/>
            <person name="Argimon S."/>
            <person name="Zhang W."/>
            <person name="Yang X."/>
            <person name="Jeffery I.B."/>
            <person name="Cooney J.C."/>
            <person name="Kagawa T.F."/>
            <person name="Liu W."/>
            <person name="Song Y."/>
            <person name="Salvetti E."/>
            <person name="Wrobel A."/>
            <person name="Rasinkangas P."/>
            <person name="Parkhill J."/>
            <person name="Rea M.C."/>
            <person name="O'Sullivan O."/>
            <person name="Ritari J."/>
            <person name="Douillard F.P."/>
            <person name="Paul Ross R."/>
            <person name="Yang R."/>
            <person name="Briner A.E."/>
            <person name="Felis G.E."/>
            <person name="de Vos W.M."/>
            <person name="Barrangou R."/>
            <person name="Klaenhammer T.R."/>
            <person name="Caufield P.W."/>
            <person name="Cui Y."/>
            <person name="Zhang H."/>
            <person name="O'Toole P.W."/>
        </authorList>
    </citation>
    <scope>NUCLEOTIDE SEQUENCE [LARGE SCALE GENOMIC DNA]</scope>
    <source>
        <strain evidence="3 4">JCM 17158</strain>
    </source>
</reference>
<keyword evidence="1" id="KW-0812">Transmembrane</keyword>
<feature type="domain" description="DUF1648" evidence="2">
    <location>
        <begin position="23"/>
        <end position="67"/>
    </location>
</feature>
<keyword evidence="4" id="KW-1185">Reference proteome</keyword>
<keyword evidence="1" id="KW-0472">Membrane</keyword>
<dbReference type="Proteomes" id="UP000051804">
    <property type="component" value="Unassembled WGS sequence"/>
</dbReference>
<feature type="transmembrane region" description="Helical" evidence="1">
    <location>
        <begin position="20"/>
        <end position="41"/>
    </location>
</feature>
<dbReference type="STRING" id="1291734.FD02_GL000427"/>
<comment type="caution">
    <text evidence="3">The sequence shown here is derived from an EMBL/GenBank/DDBJ whole genome shotgun (WGS) entry which is preliminary data.</text>
</comment>
<organism evidence="3 4">
    <name type="scientific">Lacticaseibacillus nasuensis JCM 17158</name>
    <dbReference type="NCBI Taxonomy" id="1291734"/>
    <lineage>
        <taxon>Bacteria</taxon>
        <taxon>Bacillati</taxon>
        <taxon>Bacillota</taxon>
        <taxon>Bacilli</taxon>
        <taxon>Lactobacillales</taxon>
        <taxon>Lactobacillaceae</taxon>
        <taxon>Lacticaseibacillus</taxon>
    </lineage>
</organism>
<evidence type="ECO:0000256" key="1">
    <source>
        <dbReference type="SAM" id="Phobius"/>
    </source>
</evidence>
<evidence type="ECO:0000313" key="4">
    <source>
        <dbReference type="Proteomes" id="UP000051804"/>
    </source>
</evidence>
<dbReference type="AlphaFoldDB" id="A0A0R1JH96"/>